<comment type="caution">
    <text evidence="1">The sequence shown here is derived from an EMBL/GenBank/DDBJ whole genome shotgun (WGS) entry which is preliminary data.</text>
</comment>
<dbReference type="RefSeq" id="WP_201372068.1">
    <property type="nucleotide sequence ID" value="NZ_BNJG01000001.1"/>
</dbReference>
<protein>
    <submittedName>
        <fullName evidence="1">Uncharacterized protein</fullName>
    </submittedName>
</protein>
<evidence type="ECO:0000313" key="2">
    <source>
        <dbReference type="Proteomes" id="UP000654345"/>
    </source>
</evidence>
<reference evidence="1 2" key="1">
    <citation type="journal article" date="2021" name="Int. J. Syst. Evol. Microbiol.">
        <title>Reticulibacter mediterranei gen. nov., sp. nov., within the new family Reticulibacteraceae fam. nov., and Ktedonospora formicarum gen. nov., sp. nov., Ktedonobacter robiniae sp. nov., Dictyobacter formicarum sp. nov. and Dictyobacter arantiisoli sp. nov., belonging to the class Ktedonobacteria.</title>
        <authorList>
            <person name="Yabe S."/>
            <person name="Zheng Y."/>
            <person name="Wang C.M."/>
            <person name="Sakai Y."/>
            <person name="Abe K."/>
            <person name="Yokota A."/>
            <person name="Donadio S."/>
            <person name="Cavaletti L."/>
            <person name="Monciardini P."/>
        </authorList>
    </citation>
    <scope>NUCLEOTIDE SEQUENCE [LARGE SCALE GENOMIC DNA]</scope>
    <source>
        <strain evidence="1 2">SOSP1-30</strain>
    </source>
</reference>
<keyword evidence="2" id="KW-1185">Reference proteome</keyword>
<name>A0ABQ3URU6_9CHLR</name>
<organism evidence="1 2">
    <name type="scientific">Ktedonobacter robiniae</name>
    <dbReference type="NCBI Taxonomy" id="2778365"/>
    <lineage>
        <taxon>Bacteria</taxon>
        <taxon>Bacillati</taxon>
        <taxon>Chloroflexota</taxon>
        <taxon>Ktedonobacteria</taxon>
        <taxon>Ktedonobacterales</taxon>
        <taxon>Ktedonobacteraceae</taxon>
        <taxon>Ktedonobacter</taxon>
    </lineage>
</organism>
<accession>A0ABQ3URU6</accession>
<gene>
    <name evidence="1" type="ORF">KSB_39660</name>
</gene>
<evidence type="ECO:0000313" key="1">
    <source>
        <dbReference type="EMBL" id="GHO55491.1"/>
    </source>
</evidence>
<dbReference type="Proteomes" id="UP000654345">
    <property type="component" value="Unassembled WGS sequence"/>
</dbReference>
<proteinExistence type="predicted"/>
<sequence length="62" mass="6752">MATDALVTPLGVGGFARAATRFSERTPLDDKAEKVFILLTEDLDSMPQVDALLKRAAFEVLE</sequence>
<dbReference type="EMBL" id="BNJG01000001">
    <property type="protein sequence ID" value="GHO55491.1"/>
    <property type="molecule type" value="Genomic_DNA"/>
</dbReference>